<reference evidence="1" key="1">
    <citation type="journal article" date="2015" name="Genome Announc.">
        <title>Complete Genome Sequence of the Bacteriochlorophyll b-Producing Photosynthetic Bacterium Blastochloris viridis.</title>
        <authorList>
            <person name="Tsukatani Y."/>
            <person name="Hirose Y."/>
            <person name="Harada J."/>
            <person name="Misawa N."/>
            <person name="Mori K."/>
            <person name="Inoue K."/>
            <person name="Tamiaki H."/>
        </authorList>
    </citation>
    <scope>NUCLEOTIDE SEQUENCE [LARGE SCALE GENOMIC DNA]</scope>
    <source>
        <strain evidence="1">DSM 133</strain>
    </source>
</reference>
<proteinExistence type="predicted"/>
<dbReference type="EMBL" id="AP014854">
    <property type="protein sequence ID" value="BAR98408.1"/>
    <property type="molecule type" value="Genomic_DNA"/>
</dbReference>
<evidence type="ECO:0000313" key="1">
    <source>
        <dbReference type="EMBL" id="BAR98408.1"/>
    </source>
</evidence>
<accession>A0A182CZA5</accession>
<organism evidence="1">
    <name type="scientific">Blastochloris viridis</name>
    <name type="common">Rhodopseudomonas viridis</name>
    <dbReference type="NCBI Taxonomy" id="1079"/>
    <lineage>
        <taxon>Bacteria</taxon>
        <taxon>Pseudomonadati</taxon>
        <taxon>Pseudomonadota</taxon>
        <taxon>Alphaproteobacteria</taxon>
        <taxon>Hyphomicrobiales</taxon>
        <taxon>Blastochloridaceae</taxon>
        <taxon>Blastochloris</taxon>
    </lineage>
</organism>
<name>A0A182CZA5_BLAVI</name>
<protein>
    <submittedName>
        <fullName evidence="1">Uncharacterized protein</fullName>
    </submittedName>
</protein>
<dbReference type="AlphaFoldDB" id="A0A182CZA5"/>
<gene>
    <name evidence="1" type="ORF">BV133_815</name>
</gene>
<sequence length="45" mass="5172">MVRRHNKGLKRNRFRSLYKVSQLRVAPIGVFKSAQVGGVGRFDLE</sequence>